<dbReference type="EMBL" id="CAKXAJ010025157">
    <property type="protein sequence ID" value="CAH2235761.1"/>
    <property type="molecule type" value="Genomic_DNA"/>
</dbReference>
<accession>A0A8S4REP6</accession>
<evidence type="ECO:0000256" key="1">
    <source>
        <dbReference type="SAM" id="MobiDB-lite"/>
    </source>
</evidence>
<protein>
    <submittedName>
        <fullName evidence="2">Jg7619 protein</fullName>
    </submittedName>
</protein>
<feature type="compositionally biased region" description="Polar residues" evidence="1">
    <location>
        <begin position="1"/>
        <end position="12"/>
    </location>
</feature>
<keyword evidence="3" id="KW-1185">Reference proteome</keyword>
<dbReference type="Proteomes" id="UP000838756">
    <property type="component" value="Unassembled WGS sequence"/>
</dbReference>
<feature type="compositionally biased region" description="Polar residues" evidence="1">
    <location>
        <begin position="27"/>
        <end position="39"/>
    </location>
</feature>
<reference evidence="2" key="1">
    <citation type="submission" date="2022-03" db="EMBL/GenBank/DDBJ databases">
        <authorList>
            <person name="Lindestad O."/>
        </authorList>
    </citation>
    <scope>NUCLEOTIDE SEQUENCE</scope>
</reference>
<feature type="region of interest" description="Disordered" evidence="1">
    <location>
        <begin position="1"/>
        <end position="106"/>
    </location>
</feature>
<sequence length="106" mass="11975">MTYLSPNLSATLNKRRPKHILHDPDDQITTDNAPFQNIQSTSAQRLRRRRRGPRLLTSTGLGLAPRSRKRADYSPSVTLSLQSSPEPRFGSFLPPSGRRSLSFFEP</sequence>
<evidence type="ECO:0000313" key="3">
    <source>
        <dbReference type="Proteomes" id="UP000838756"/>
    </source>
</evidence>
<organism evidence="2 3">
    <name type="scientific">Pararge aegeria aegeria</name>
    <dbReference type="NCBI Taxonomy" id="348720"/>
    <lineage>
        <taxon>Eukaryota</taxon>
        <taxon>Metazoa</taxon>
        <taxon>Ecdysozoa</taxon>
        <taxon>Arthropoda</taxon>
        <taxon>Hexapoda</taxon>
        <taxon>Insecta</taxon>
        <taxon>Pterygota</taxon>
        <taxon>Neoptera</taxon>
        <taxon>Endopterygota</taxon>
        <taxon>Lepidoptera</taxon>
        <taxon>Glossata</taxon>
        <taxon>Ditrysia</taxon>
        <taxon>Papilionoidea</taxon>
        <taxon>Nymphalidae</taxon>
        <taxon>Satyrinae</taxon>
        <taxon>Satyrini</taxon>
        <taxon>Parargina</taxon>
        <taxon>Pararge</taxon>
    </lineage>
</organism>
<gene>
    <name evidence="2" type="primary">jg7619</name>
    <name evidence="2" type="ORF">PAEG_LOCUS13372</name>
</gene>
<evidence type="ECO:0000313" key="2">
    <source>
        <dbReference type="EMBL" id="CAH2235761.1"/>
    </source>
</evidence>
<feature type="compositionally biased region" description="Low complexity" evidence="1">
    <location>
        <begin position="54"/>
        <end position="63"/>
    </location>
</feature>
<proteinExistence type="predicted"/>
<feature type="compositionally biased region" description="Polar residues" evidence="1">
    <location>
        <begin position="75"/>
        <end position="85"/>
    </location>
</feature>
<dbReference type="AlphaFoldDB" id="A0A8S4REP6"/>
<comment type="caution">
    <text evidence="2">The sequence shown here is derived from an EMBL/GenBank/DDBJ whole genome shotgun (WGS) entry which is preliminary data.</text>
</comment>
<name>A0A8S4REP6_9NEOP</name>